<dbReference type="Gene3D" id="2.60.120.10">
    <property type="entry name" value="Jelly Rolls"/>
    <property type="match status" value="2"/>
</dbReference>
<dbReference type="SUPFAM" id="SSF51182">
    <property type="entry name" value="RmlC-like cupins"/>
    <property type="match status" value="1"/>
</dbReference>
<protein>
    <submittedName>
        <fullName evidence="1">Mannose-6-phosphate isomerase</fullName>
    </submittedName>
</protein>
<name>A0A061S052_9CHLO</name>
<reference evidence="1" key="1">
    <citation type="submission" date="2014-05" db="EMBL/GenBank/DDBJ databases">
        <title>The transcriptome of the halophilic microalga Tetraselmis sp. GSL018 isolated from the Great Salt Lake, Utah.</title>
        <authorList>
            <person name="Jinkerson R.E."/>
            <person name="D'Adamo S."/>
            <person name="Posewitz M.C."/>
        </authorList>
    </citation>
    <scope>NUCLEOTIDE SEQUENCE</scope>
    <source>
        <strain evidence="1">GSL018</strain>
    </source>
</reference>
<dbReference type="InterPro" id="IPR016305">
    <property type="entry name" value="Mannose-6-P_Isomerase"/>
</dbReference>
<dbReference type="InterPro" id="IPR014710">
    <property type="entry name" value="RmlC-like_jellyroll"/>
</dbReference>
<keyword evidence="1" id="KW-0413">Isomerase</keyword>
<organism evidence="1">
    <name type="scientific">Tetraselmis sp. GSL018</name>
    <dbReference type="NCBI Taxonomy" id="582737"/>
    <lineage>
        <taxon>Eukaryota</taxon>
        <taxon>Viridiplantae</taxon>
        <taxon>Chlorophyta</taxon>
        <taxon>core chlorophytes</taxon>
        <taxon>Chlorodendrophyceae</taxon>
        <taxon>Chlorodendrales</taxon>
        <taxon>Chlorodendraceae</taxon>
        <taxon>Tetraselmis</taxon>
    </lineage>
</organism>
<dbReference type="PANTHER" id="PTHR10309:SF0">
    <property type="entry name" value="MANNOSE-6-PHOSPHATE ISOMERASE"/>
    <property type="match status" value="1"/>
</dbReference>
<dbReference type="PROSITE" id="PS00966">
    <property type="entry name" value="PMI_I_2"/>
    <property type="match status" value="1"/>
</dbReference>
<dbReference type="EMBL" id="GBEZ01009168">
    <property type="protein sequence ID" value="JAC76404.1"/>
    <property type="molecule type" value="Transcribed_RNA"/>
</dbReference>
<dbReference type="GO" id="GO:0005829">
    <property type="term" value="C:cytosol"/>
    <property type="evidence" value="ECO:0007669"/>
    <property type="project" value="TreeGrafter"/>
</dbReference>
<dbReference type="InterPro" id="IPR018050">
    <property type="entry name" value="Pmannose_isomerase-type1_CS"/>
</dbReference>
<dbReference type="PANTHER" id="PTHR10309">
    <property type="entry name" value="MANNOSE-6-PHOSPHATE ISOMERASE"/>
    <property type="match status" value="1"/>
</dbReference>
<dbReference type="FunFam" id="2.60.120.10:FF:000044">
    <property type="entry name" value="Mannose-6-phosphate isomerase"/>
    <property type="match status" value="1"/>
</dbReference>
<feature type="non-terminal residue" evidence="1">
    <location>
        <position position="1"/>
    </location>
</feature>
<evidence type="ECO:0000313" key="1">
    <source>
        <dbReference type="EMBL" id="JAC76404.1"/>
    </source>
</evidence>
<dbReference type="GO" id="GO:0004476">
    <property type="term" value="F:mannose-6-phosphate isomerase activity"/>
    <property type="evidence" value="ECO:0007669"/>
    <property type="project" value="InterPro"/>
</dbReference>
<dbReference type="AlphaFoldDB" id="A0A061S052"/>
<sequence length="150" mass="16408">LDANEPHAYLSGELVEIMATSDNVVRAGLTPKLRDVEVLLGMLTYNQGAPQLLDGEEVREYTYRYSPPLEEFQLERVDVPPGKAAGVPPVPSPQIVLVHRGSAAYEAGPARGRLRRGDVYFVPAGTGIRVQAEEPLRLWIANVSSAVWDT</sequence>
<gene>
    <name evidence="1" type="primary">MANA</name>
    <name evidence="1" type="ORF">TSPGSL018_20274</name>
</gene>
<proteinExistence type="predicted"/>
<dbReference type="UniPathway" id="UPA00126">
    <property type="reaction ID" value="UER00423"/>
</dbReference>
<dbReference type="GO" id="GO:0009298">
    <property type="term" value="P:GDP-mannose biosynthetic process"/>
    <property type="evidence" value="ECO:0007669"/>
    <property type="project" value="UniProtKB-UniPathway"/>
</dbReference>
<accession>A0A061S052</accession>
<dbReference type="InterPro" id="IPR011051">
    <property type="entry name" value="RmlC_Cupin_sf"/>
</dbReference>
<dbReference type="PRINTS" id="PR00714">
    <property type="entry name" value="MAN6PISMRASE"/>
</dbReference>